<comment type="catalytic activity">
    <reaction evidence="11">
        <text>a 1,2-diacyl-sn-glycero-3-phosphoethanolamine(in) = a 1,2-diacyl-sn-glycero-3-phosphoethanolamine(out)</text>
        <dbReference type="Rhea" id="RHEA:38895"/>
        <dbReference type="ChEBI" id="CHEBI:64612"/>
    </reaction>
</comment>
<dbReference type="GO" id="GO:0006869">
    <property type="term" value="P:lipid transport"/>
    <property type="evidence" value="ECO:0007669"/>
    <property type="project" value="UniProtKB-KW"/>
</dbReference>
<evidence type="ECO:0000256" key="5">
    <source>
        <dbReference type="ARBA" id="ARBA00022448"/>
    </source>
</evidence>
<keyword evidence="6" id="KW-0256">Endoplasmic reticulum</keyword>
<sequence>MEFQYCIFTPGGVSVSKLSLLALDFNLYDRSTDAPWKVVLRYYDTKDHPRESSSKAFKLDLEAVRPDLFTPLEEYRSYLLRLLDIDLIGT</sequence>
<evidence type="ECO:0000256" key="4">
    <source>
        <dbReference type="ARBA" id="ARBA00018070"/>
    </source>
</evidence>
<dbReference type="GO" id="GO:0061709">
    <property type="term" value="P:reticulophagy"/>
    <property type="evidence" value="ECO:0007669"/>
    <property type="project" value="TreeGrafter"/>
</dbReference>
<name>A0A6A2Y7X2_HIBSY</name>
<comment type="catalytic activity">
    <reaction evidence="10">
        <text>a 1,2-diacyl-sn-glycero-3-phospho-L-serine(in) = a 1,2-diacyl-sn-glycero-3-phospho-L-serine(out)</text>
        <dbReference type="Rhea" id="RHEA:38663"/>
        <dbReference type="ChEBI" id="CHEBI:57262"/>
    </reaction>
</comment>
<dbReference type="GO" id="GO:0000422">
    <property type="term" value="P:autophagy of mitochondrion"/>
    <property type="evidence" value="ECO:0007669"/>
    <property type="project" value="TreeGrafter"/>
</dbReference>
<evidence type="ECO:0000256" key="8">
    <source>
        <dbReference type="ARBA" id="ARBA00023055"/>
    </source>
</evidence>
<dbReference type="PANTHER" id="PTHR13190:SF1">
    <property type="entry name" value="AUTOPHAGY-RELATED 2, ISOFORM A"/>
    <property type="match status" value="1"/>
</dbReference>
<dbReference type="InterPro" id="IPR026849">
    <property type="entry name" value="ATG2"/>
</dbReference>
<evidence type="ECO:0000256" key="11">
    <source>
        <dbReference type="ARBA" id="ARBA00024615"/>
    </source>
</evidence>
<keyword evidence="8" id="KW-0445">Lipid transport</keyword>
<evidence type="ECO:0000256" key="6">
    <source>
        <dbReference type="ARBA" id="ARBA00022824"/>
    </source>
</evidence>
<dbReference type="GO" id="GO:0032266">
    <property type="term" value="F:phosphatidylinositol-3-phosphate binding"/>
    <property type="evidence" value="ECO:0007669"/>
    <property type="project" value="TreeGrafter"/>
</dbReference>
<evidence type="ECO:0000313" key="12">
    <source>
        <dbReference type="EMBL" id="KAE8672826.1"/>
    </source>
</evidence>
<dbReference type="GO" id="GO:0061908">
    <property type="term" value="C:phagophore"/>
    <property type="evidence" value="ECO:0007669"/>
    <property type="project" value="TreeGrafter"/>
</dbReference>
<comment type="similarity">
    <text evidence="3">Belongs to the ATG2 family.</text>
</comment>
<keyword evidence="9" id="KW-0472">Membrane</keyword>
<organism evidence="12 13">
    <name type="scientific">Hibiscus syriacus</name>
    <name type="common">Rose of Sharon</name>
    <dbReference type="NCBI Taxonomy" id="106335"/>
    <lineage>
        <taxon>Eukaryota</taxon>
        <taxon>Viridiplantae</taxon>
        <taxon>Streptophyta</taxon>
        <taxon>Embryophyta</taxon>
        <taxon>Tracheophyta</taxon>
        <taxon>Spermatophyta</taxon>
        <taxon>Magnoliopsida</taxon>
        <taxon>eudicotyledons</taxon>
        <taxon>Gunneridae</taxon>
        <taxon>Pentapetalae</taxon>
        <taxon>rosids</taxon>
        <taxon>malvids</taxon>
        <taxon>Malvales</taxon>
        <taxon>Malvaceae</taxon>
        <taxon>Malvoideae</taxon>
        <taxon>Hibiscus</taxon>
    </lineage>
</organism>
<protein>
    <recommendedName>
        <fullName evidence="4">Autophagy-related protein 2</fullName>
    </recommendedName>
</protein>
<dbReference type="GO" id="GO:0000045">
    <property type="term" value="P:autophagosome assembly"/>
    <property type="evidence" value="ECO:0007669"/>
    <property type="project" value="TreeGrafter"/>
</dbReference>
<dbReference type="EMBL" id="VEPZ02001441">
    <property type="protein sequence ID" value="KAE8672826.1"/>
    <property type="molecule type" value="Genomic_DNA"/>
</dbReference>
<dbReference type="GO" id="GO:0034045">
    <property type="term" value="C:phagophore assembly site membrane"/>
    <property type="evidence" value="ECO:0007669"/>
    <property type="project" value="UniProtKB-SubCell"/>
</dbReference>
<accession>A0A6A2Y7X2</accession>
<keyword evidence="5" id="KW-0813">Transport</keyword>
<keyword evidence="13" id="KW-1185">Reference proteome</keyword>
<evidence type="ECO:0000256" key="1">
    <source>
        <dbReference type="ARBA" id="ARBA00004406"/>
    </source>
</evidence>
<dbReference type="GO" id="GO:0005789">
    <property type="term" value="C:endoplasmic reticulum membrane"/>
    <property type="evidence" value="ECO:0007669"/>
    <property type="project" value="UniProtKB-SubCell"/>
</dbReference>
<proteinExistence type="inferred from homology"/>
<dbReference type="AlphaFoldDB" id="A0A6A2Y7X2"/>
<evidence type="ECO:0000256" key="10">
    <source>
        <dbReference type="ARBA" id="ARBA00024479"/>
    </source>
</evidence>
<dbReference type="GO" id="GO:0043495">
    <property type="term" value="F:protein-membrane adaptor activity"/>
    <property type="evidence" value="ECO:0007669"/>
    <property type="project" value="TreeGrafter"/>
</dbReference>
<evidence type="ECO:0000256" key="7">
    <source>
        <dbReference type="ARBA" id="ARBA00023006"/>
    </source>
</evidence>
<reference evidence="12" key="1">
    <citation type="submission" date="2019-09" db="EMBL/GenBank/DDBJ databases">
        <title>Draft genome information of white flower Hibiscus syriacus.</title>
        <authorList>
            <person name="Kim Y.-M."/>
        </authorList>
    </citation>
    <scope>NUCLEOTIDE SEQUENCE [LARGE SCALE GENOMIC DNA]</scope>
    <source>
        <strain evidence="12">YM2019G1</strain>
    </source>
</reference>
<evidence type="ECO:0000256" key="9">
    <source>
        <dbReference type="ARBA" id="ARBA00023136"/>
    </source>
</evidence>
<evidence type="ECO:0000256" key="2">
    <source>
        <dbReference type="ARBA" id="ARBA00004623"/>
    </source>
</evidence>
<comment type="subcellular location">
    <subcellularLocation>
        <location evidence="1">Endoplasmic reticulum membrane</location>
        <topology evidence="1">Peripheral membrane protein</topology>
    </subcellularLocation>
    <subcellularLocation>
        <location evidence="2">Preautophagosomal structure membrane</location>
        <topology evidence="2">Peripheral membrane protein</topology>
    </subcellularLocation>
</comment>
<evidence type="ECO:0000313" key="13">
    <source>
        <dbReference type="Proteomes" id="UP000436088"/>
    </source>
</evidence>
<comment type="caution">
    <text evidence="12">The sequence shown here is derived from an EMBL/GenBank/DDBJ whole genome shotgun (WGS) entry which is preliminary data.</text>
</comment>
<gene>
    <name evidence="12" type="ORF">F3Y22_tig00111834pilonHSYRG00201</name>
</gene>
<evidence type="ECO:0000256" key="3">
    <source>
        <dbReference type="ARBA" id="ARBA00009714"/>
    </source>
</evidence>
<dbReference type="GO" id="GO:0034727">
    <property type="term" value="P:piecemeal microautophagy of the nucleus"/>
    <property type="evidence" value="ECO:0007669"/>
    <property type="project" value="TreeGrafter"/>
</dbReference>
<dbReference type="GO" id="GO:0061723">
    <property type="term" value="P:glycophagy"/>
    <property type="evidence" value="ECO:0007669"/>
    <property type="project" value="TreeGrafter"/>
</dbReference>
<dbReference type="PANTHER" id="PTHR13190">
    <property type="entry name" value="AUTOPHAGY-RELATED 2, ISOFORM A"/>
    <property type="match status" value="1"/>
</dbReference>
<dbReference type="Proteomes" id="UP000436088">
    <property type="component" value="Unassembled WGS sequence"/>
</dbReference>
<keyword evidence="7" id="KW-0072">Autophagy</keyword>